<accession>A0A5A9X5D7</accession>
<feature type="domain" description="Methyl-accepting transducer" evidence="6">
    <location>
        <begin position="276"/>
        <end position="512"/>
    </location>
</feature>
<dbReference type="Pfam" id="PF12729">
    <property type="entry name" value="4HB_MCP_1"/>
    <property type="match status" value="1"/>
</dbReference>
<dbReference type="PROSITE" id="PS50111">
    <property type="entry name" value="CHEMOTAXIS_TRANSDUC_2"/>
    <property type="match status" value="1"/>
</dbReference>
<evidence type="ECO:0000313" key="9">
    <source>
        <dbReference type="Proteomes" id="UP000324298"/>
    </source>
</evidence>
<name>A0A5A9X5D7_9BACT</name>
<dbReference type="PANTHER" id="PTHR32089:SF112">
    <property type="entry name" value="LYSOZYME-LIKE PROTEIN-RELATED"/>
    <property type="match status" value="1"/>
</dbReference>
<evidence type="ECO:0000256" key="4">
    <source>
        <dbReference type="PROSITE-ProRule" id="PRU00284"/>
    </source>
</evidence>
<dbReference type="PROSITE" id="PS50885">
    <property type="entry name" value="HAMP"/>
    <property type="match status" value="1"/>
</dbReference>
<evidence type="ECO:0000313" key="8">
    <source>
        <dbReference type="EMBL" id="KAA0888372.1"/>
    </source>
</evidence>
<gene>
    <name evidence="8" type="ORF">ET418_16710</name>
</gene>
<dbReference type="InterPro" id="IPR003660">
    <property type="entry name" value="HAMP_dom"/>
</dbReference>
<evidence type="ECO:0000259" key="6">
    <source>
        <dbReference type="PROSITE" id="PS50111"/>
    </source>
</evidence>
<dbReference type="FunFam" id="1.10.287.950:FF:000001">
    <property type="entry name" value="Methyl-accepting chemotaxis sensory transducer"/>
    <property type="match status" value="1"/>
</dbReference>
<evidence type="ECO:0000256" key="3">
    <source>
        <dbReference type="ARBA" id="ARBA00029447"/>
    </source>
</evidence>
<keyword evidence="5" id="KW-1133">Transmembrane helix</keyword>
<sequence>MQVMLNSLQKKLTIGTQLLTVYFICLFLCSSIMFMICSEMKKMNEMSTEISAHSVPAIGFLTSANLQLADLRNNEYGTLVSTDSNTVANFKKRADANLQSLQKSSVAYQKLSVNPEERTLQEECVKIISYYGEEHKKLLALAGQGRADEALALLNGSLADYGKQAENLLQKGYELNVQKEKLESAAITDLYAKAINKTIMSLIIVGIIGVLLLVTLIRSVVVQIGSLVGKIKEVAAGNLGLTITKAVGKNEIVILSNMFSNMVDDLRNIIKSVSEGAVGVASSSDQLQATSLKISSGAKESVSQTYSIVTASEEMSATSADIALNCTQAVGSTQKAVESANSGAAVVAETIEGMAIIASKVTSIAETVTALGKRSEQIGDIVGTIEDIADQTNLLALNAAIEAARAGDYGKGFAVVADEVRALAERTSKATREIGEMIKATQYETQVAIKEMEDGVCEVSRGTELSQRSGSALKEIIAHIYAVSEQISQIATAAEEQSATTNDVSNNINKVNEIAQQSALLADDTSSEAIQLARESLEMKTIVSRFRLAV</sequence>
<dbReference type="Pfam" id="PF00015">
    <property type="entry name" value="MCPsignal"/>
    <property type="match status" value="1"/>
</dbReference>
<comment type="subcellular location">
    <subcellularLocation>
        <location evidence="1">Membrane</location>
    </subcellularLocation>
</comment>
<keyword evidence="5" id="KW-0472">Membrane</keyword>
<evidence type="ECO:0000256" key="5">
    <source>
        <dbReference type="SAM" id="Phobius"/>
    </source>
</evidence>
<evidence type="ECO:0000256" key="1">
    <source>
        <dbReference type="ARBA" id="ARBA00004370"/>
    </source>
</evidence>
<dbReference type="Proteomes" id="UP000324298">
    <property type="component" value="Unassembled WGS sequence"/>
</dbReference>
<comment type="caution">
    <text evidence="8">The sequence shown here is derived from an EMBL/GenBank/DDBJ whole genome shotgun (WGS) entry which is preliminary data.</text>
</comment>
<proteinExistence type="inferred from homology"/>
<comment type="similarity">
    <text evidence="3">Belongs to the methyl-accepting chemotaxis (MCP) protein family.</text>
</comment>
<feature type="domain" description="HAMP" evidence="7">
    <location>
        <begin position="218"/>
        <end position="271"/>
    </location>
</feature>
<feature type="transmembrane region" description="Helical" evidence="5">
    <location>
        <begin position="12"/>
        <end position="37"/>
    </location>
</feature>
<dbReference type="SMART" id="SM00283">
    <property type="entry name" value="MA"/>
    <property type="match status" value="1"/>
</dbReference>
<evidence type="ECO:0000259" key="7">
    <source>
        <dbReference type="PROSITE" id="PS50885"/>
    </source>
</evidence>
<dbReference type="OrthoDB" id="9791237at2"/>
<dbReference type="Gene3D" id="1.10.287.950">
    <property type="entry name" value="Methyl-accepting chemotaxis protein"/>
    <property type="match status" value="1"/>
</dbReference>
<dbReference type="AlphaFoldDB" id="A0A5A9X5D7"/>
<dbReference type="SUPFAM" id="SSF58104">
    <property type="entry name" value="Methyl-accepting chemotaxis protein (MCP) signaling domain"/>
    <property type="match status" value="1"/>
</dbReference>
<evidence type="ECO:0000256" key="2">
    <source>
        <dbReference type="ARBA" id="ARBA00023224"/>
    </source>
</evidence>
<dbReference type="InterPro" id="IPR024478">
    <property type="entry name" value="HlyB_4HB_MCP"/>
</dbReference>
<organism evidence="8 9">
    <name type="scientific">Oryzomonas rubra</name>
    <dbReference type="NCBI Taxonomy" id="2509454"/>
    <lineage>
        <taxon>Bacteria</taxon>
        <taxon>Pseudomonadati</taxon>
        <taxon>Thermodesulfobacteriota</taxon>
        <taxon>Desulfuromonadia</taxon>
        <taxon>Geobacterales</taxon>
        <taxon>Geobacteraceae</taxon>
        <taxon>Oryzomonas</taxon>
    </lineage>
</organism>
<dbReference type="GO" id="GO:0007165">
    <property type="term" value="P:signal transduction"/>
    <property type="evidence" value="ECO:0007669"/>
    <property type="project" value="UniProtKB-KW"/>
</dbReference>
<reference evidence="8 9" key="1">
    <citation type="submission" date="2019-04" db="EMBL/GenBank/DDBJ databases">
        <title>Geobacter ruber sp. nov., ferric-reducing bacteria isolated from paddy soil.</title>
        <authorList>
            <person name="Xu Z."/>
            <person name="Masuda Y."/>
            <person name="Itoh H."/>
            <person name="Senoo K."/>
        </authorList>
    </citation>
    <scope>NUCLEOTIDE SEQUENCE [LARGE SCALE GENOMIC DNA]</scope>
    <source>
        <strain evidence="8 9">Red88</strain>
    </source>
</reference>
<dbReference type="PANTHER" id="PTHR32089">
    <property type="entry name" value="METHYL-ACCEPTING CHEMOTAXIS PROTEIN MCPB"/>
    <property type="match status" value="1"/>
</dbReference>
<dbReference type="GO" id="GO:0016020">
    <property type="term" value="C:membrane"/>
    <property type="evidence" value="ECO:0007669"/>
    <property type="project" value="UniProtKB-SubCell"/>
</dbReference>
<protein>
    <submittedName>
        <fullName evidence="8">Methyl-accepting chemotaxis protein</fullName>
    </submittedName>
</protein>
<dbReference type="InterPro" id="IPR004089">
    <property type="entry name" value="MCPsignal_dom"/>
</dbReference>
<dbReference type="EMBL" id="SRSD01000011">
    <property type="protein sequence ID" value="KAA0888372.1"/>
    <property type="molecule type" value="Genomic_DNA"/>
</dbReference>
<dbReference type="GO" id="GO:0006935">
    <property type="term" value="P:chemotaxis"/>
    <property type="evidence" value="ECO:0007669"/>
    <property type="project" value="UniProtKB-ARBA"/>
</dbReference>
<keyword evidence="2 4" id="KW-0807">Transducer</keyword>
<keyword evidence="5" id="KW-0812">Transmembrane</keyword>
<feature type="transmembrane region" description="Helical" evidence="5">
    <location>
        <begin position="199"/>
        <end position="221"/>
    </location>
</feature>
<keyword evidence="9" id="KW-1185">Reference proteome</keyword>
<dbReference type="CDD" id="cd11386">
    <property type="entry name" value="MCP_signal"/>
    <property type="match status" value="1"/>
</dbReference>